<comment type="function">
    <text evidence="7">Subunit of the replication factor C (RFC) complex which acts during elongation of primed DNA templates by DNA polymerases delta and epsilon, and is necessary for ATP-dependent loading of proliferating cell nuclear antigen (PCNA) onto primed DNA.</text>
</comment>
<accession>A0A1I8EN21</accession>
<protein>
    <recommendedName>
        <fullName evidence="9">Replication factor C subunit 3</fullName>
    </recommendedName>
    <alternativeName>
        <fullName evidence="11">Activator 1 38 kDa subunit</fullName>
    </alternativeName>
    <alternativeName>
        <fullName evidence="12">Activator 1 subunit 3</fullName>
    </alternativeName>
    <alternativeName>
        <fullName evidence="10">Replication factor C 38 kDa subunit</fullName>
    </alternativeName>
</protein>
<comment type="subunit">
    <text evidence="8">Subunit of the RFC complex, an heteropentameric complex consisting of a large subunit RFC1 and four small subunits RFC2, RFC3, RFC4 and RFC5; the RFC complex interacts with PCNA. Forms an heterotetrameric complex with RFC2, RFC4 and RFC5; this complex has ATPase activity but is not stimulated by PCNA. The heterotetramer of subunits RFC2, RFC3, RFC4 and RFC5 interacts with RAD17. Interacts with CNTD1; this interaction facilitates crossover formation.</text>
</comment>
<comment type="similarity">
    <text evidence="2">Belongs to the activator 1 small subunits family.</text>
</comment>
<name>A0A1I8EN21_WUCBA</name>
<dbReference type="Pfam" id="PF22534">
    <property type="entry name" value="RFC_C"/>
    <property type="match status" value="1"/>
</dbReference>
<dbReference type="Gene3D" id="3.40.50.300">
    <property type="entry name" value="P-loop containing nucleotide triphosphate hydrolases"/>
    <property type="match status" value="1"/>
</dbReference>
<dbReference type="InterPro" id="IPR050238">
    <property type="entry name" value="DNA_Rep/Repair_Clamp_Loader"/>
</dbReference>
<dbReference type="SUPFAM" id="SSF52540">
    <property type="entry name" value="P-loop containing nucleoside triphosphate hydrolases"/>
    <property type="match status" value="1"/>
</dbReference>
<dbReference type="GO" id="GO:0005524">
    <property type="term" value="F:ATP binding"/>
    <property type="evidence" value="ECO:0007669"/>
    <property type="project" value="UniProtKB-KW"/>
</dbReference>
<evidence type="ECO:0000256" key="2">
    <source>
        <dbReference type="ARBA" id="ARBA00005378"/>
    </source>
</evidence>
<dbReference type="WBParaSite" id="maker-PairedContig_3489-snap-gene-0.10-mRNA-1">
    <property type="protein sequence ID" value="maker-PairedContig_3489-snap-gene-0.10-mRNA-1"/>
    <property type="gene ID" value="maker-PairedContig_3489-snap-gene-0.10"/>
</dbReference>
<keyword evidence="6" id="KW-0539">Nucleus</keyword>
<evidence type="ECO:0000256" key="1">
    <source>
        <dbReference type="ARBA" id="ARBA00004123"/>
    </source>
</evidence>
<dbReference type="Pfam" id="PF13177">
    <property type="entry name" value="DNA_pol3_delta2"/>
    <property type="match status" value="1"/>
</dbReference>
<dbReference type="InterPro" id="IPR047854">
    <property type="entry name" value="RFC_lid"/>
</dbReference>
<dbReference type="PANTHER" id="PTHR11669:SF1">
    <property type="entry name" value="REPLICATION FACTOR C SUBUNIT 3"/>
    <property type="match status" value="1"/>
</dbReference>
<dbReference type="GO" id="GO:0006271">
    <property type="term" value="P:DNA strand elongation involved in DNA replication"/>
    <property type="evidence" value="ECO:0007669"/>
    <property type="project" value="UniProtKB-ARBA"/>
</dbReference>
<proteinExistence type="inferred from homology"/>
<dbReference type="PANTHER" id="PTHR11669">
    <property type="entry name" value="REPLICATION FACTOR C / DNA POLYMERASE III GAMMA-TAU SUBUNIT"/>
    <property type="match status" value="1"/>
</dbReference>
<dbReference type="Pfam" id="PF21960">
    <property type="entry name" value="RCF1-5-like_lid"/>
    <property type="match status" value="1"/>
</dbReference>
<sequence length="371" mass="42478">MRESNLNSFARILLSEIMALWVDKYRPRELSALTYHVKQARDLIEIVKAGDFPHLLIYGPNGAGKMTRIFCVLRELYGSGVEKLRMDTRSFQAPSGKKLEIQTFSSNYHIQLSPGEVGIYDRVVVQEIVKQMAQMHQIASATQRNFKVAVLMEADQLTRDAQNALRRTMEKYAQTCRLILCCDSISKIIDPLKSRCLAVRVAAPSDDDVAKAVRHVCKQENVSVPESIIAAVVQKANGNMRRALLMIEAAKVQNYPFKENQEIPDPEWEVYLRETAKMMMQQQSPENLLKVRNRFYECIGHCIPPNIIFMKLLHELLKSCNDKVKVEIVAAAAEYEHRLTRGSKPIFHLEGFAASFMEIYHRHENENAMEH</sequence>
<dbReference type="InterPro" id="IPR008921">
    <property type="entry name" value="DNA_pol3_clamp-load_cplx_C"/>
</dbReference>
<dbReference type="CDD" id="cd00009">
    <property type="entry name" value="AAA"/>
    <property type="match status" value="1"/>
</dbReference>
<keyword evidence="4" id="KW-0547">Nucleotide-binding</keyword>
<dbReference type="FunFam" id="1.20.272.10:FF:000002">
    <property type="entry name" value="Replication factor C subunit 3"/>
    <property type="match status" value="1"/>
</dbReference>
<dbReference type="GO" id="GO:0006281">
    <property type="term" value="P:DNA repair"/>
    <property type="evidence" value="ECO:0007669"/>
    <property type="project" value="UniProtKB-ARBA"/>
</dbReference>
<evidence type="ECO:0000256" key="3">
    <source>
        <dbReference type="ARBA" id="ARBA00022705"/>
    </source>
</evidence>
<dbReference type="FunFam" id="1.10.8.60:FF:000030">
    <property type="entry name" value="replication factor C subunit 3"/>
    <property type="match status" value="1"/>
</dbReference>
<evidence type="ECO:0000256" key="7">
    <source>
        <dbReference type="ARBA" id="ARBA00058626"/>
    </source>
</evidence>
<evidence type="ECO:0000256" key="12">
    <source>
        <dbReference type="ARBA" id="ARBA00080379"/>
    </source>
</evidence>
<dbReference type="CDD" id="cd18140">
    <property type="entry name" value="HLD_clamp_RFC"/>
    <property type="match status" value="1"/>
</dbReference>
<evidence type="ECO:0000256" key="9">
    <source>
        <dbReference type="ARBA" id="ARBA00070184"/>
    </source>
</evidence>
<dbReference type="STRING" id="6293.A0A1I8EN21"/>
<evidence type="ECO:0000256" key="5">
    <source>
        <dbReference type="ARBA" id="ARBA00022840"/>
    </source>
</evidence>
<dbReference type="GO" id="GO:0003689">
    <property type="term" value="F:DNA clamp loader activity"/>
    <property type="evidence" value="ECO:0007669"/>
    <property type="project" value="TreeGrafter"/>
</dbReference>
<evidence type="ECO:0000256" key="4">
    <source>
        <dbReference type="ARBA" id="ARBA00022741"/>
    </source>
</evidence>
<evidence type="ECO:0000313" key="13">
    <source>
        <dbReference type="WBParaSite" id="maker-PairedContig_3489-snap-gene-0.10-mRNA-1"/>
    </source>
</evidence>
<comment type="subcellular location">
    <subcellularLocation>
        <location evidence="1">Nucleus</location>
    </subcellularLocation>
</comment>
<keyword evidence="3" id="KW-0235">DNA replication</keyword>
<dbReference type="GO" id="GO:0003677">
    <property type="term" value="F:DNA binding"/>
    <property type="evidence" value="ECO:0007669"/>
    <property type="project" value="InterPro"/>
</dbReference>
<keyword evidence="5" id="KW-0067">ATP-binding</keyword>
<evidence type="ECO:0000256" key="6">
    <source>
        <dbReference type="ARBA" id="ARBA00023242"/>
    </source>
</evidence>
<dbReference type="GO" id="GO:0005663">
    <property type="term" value="C:DNA replication factor C complex"/>
    <property type="evidence" value="ECO:0007669"/>
    <property type="project" value="TreeGrafter"/>
</dbReference>
<reference evidence="13" key="1">
    <citation type="submission" date="2016-11" db="UniProtKB">
        <authorList>
            <consortium name="WormBaseParasite"/>
        </authorList>
    </citation>
    <scope>IDENTIFICATION</scope>
    <source>
        <strain evidence="13">pt0022</strain>
    </source>
</reference>
<evidence type="ECO:0000256" key="11">
    <source>
        <dbReference type="ARBA" id="ARBA00079394"/>
    </source>
</evidence>
<evidence type="ECO:0000256" key="10">
    <source>
        <dbReference type="ARBA" id="ARBA00076818"/>
    </source>
</evidence>
<dbReference type="AlphaFoldDB" id="A0A1I8EN21"/>
<dbReference type="Gene3D" id="1.20.272.10">
    <property type="match status" value="1"/>
</dbReference>
<organism evidence="13">
    <name type="scientific">Wuchereria bancrofti</name>
    <dbReference type="NCBI Taxonomy" id="6293"/>
    <lineage>
        <taxon>Eukaryota</taxon>
        <taxon>Metazoa</taxon>
        <taxon>Ecdysozoa</taxon>
        <taxon>Nematoda</taxon>
        <taxon>Chromadorea</taxon>
        <taxon>Rhabditida</taxon>
        <taxon>Spirurina</taxon>
        <taxon>Spiruromorpha</taxon>
        <taxon>Filarioidea</taxon>
        <taxon>Onchocercidae</taxon>
        <taxon>Wuchereria</taxon>
    </lineage>
</organism>
<dbReference type="InterPro" id="IPR027417">
    <property type="entry name" value="P-loop_NTPase"/>
</dbReference>
<dbReference type="SUPFAM" id="SSF48019">
    <property type="entry name" value="post-AAA+ oligomerization domain-like"/>
    <property type="match status" value="1"/>
</dbReference>
<evidence type="ECO:0000256" key="8">
    <source>
        <dbReference type="ARBA" id="ARBA00062267"/>
    </source>
</evidence>
<dbReference type="GO" id="GO:0005634">
    <property type="term" value="C:nucleus"/>
    <property type="evidence" value="ECO:0007669"/>
    <property type="project" value="UniProtKB-SubCell"/>
</dbReference>
<dbReference type="Gene3D" id="1.10.8.60">
    <property type="match status" value="1"/>
</dbReference>
<dbReference type="FunFam" id="3.40.50.300:FF:000136">
    <property type="entry name" value="Replication factor C subunit 5"/>
    <property type="match status" value="1"/>
</dbReference>